<keyword evidence="2 5" id="KW-0479">Metal-binding</keyword>
<dbReference type="PROSITE" id="PS51819">
    <property type="entry name" value="VOC"/>
    <property type="match status" value="2"/>
</dbReference>
<dbReference type="EMBL" id="QZEY01000026">
    <property type="protein sequence ID" value="RJL21270.1"/>
    <property type="molecule type" value="Genomic_DNA"/>
</dbReference>
<comment type="similarity">
    <text evidence="1">Belongs to the 4HPPD family.</text>
</comment>
<dbReference type="GO" id="GO:0046872">
    <property type="term" value="F:metal ion binding"/>
    <property type="evidence" value="ECO:0007669"/>
    <property type="project" value="UniProtKB-KW"/>
</dbReference>
<dbReference type="OrthoDB" id="9780241at2"/>
<dbReference type="EC" id="1.13.11.27" evidence="7"/>
<comment type="caution">
    <text evidence="7">The sequence shown here is derived from an EMBL/GenBank/DDBJ whole genome shotgun (WGS) entry which is preliminary data.</text>
</comment>
<dbReference type="AlphaFoldDB" id="A0A3A4A877"/>
<dbReference type="CDD" id="cd08342">
    <property type="entry name" value="HPPD_N_like"/>
    <property type="match status" value="1"/>
</dbReference>
<evidence type="ECO:0000313" key="8">
    <source>
        <dbReference type="Proteomes" id="UP000265768"/>
    </source>
</evidence>
<dbReference type="Pfam" id="PF00903">
    <property type="entry name" value="Glyoxalase"/>
    <property type="match status" value="1"/>
</dbReference>
<dbReference type="InterPro" id="IPR037523">
    <property type="entry name" value="VOC_core"/>
</dbReference>
<dbReference type="InterPro" id="IPR004360">
    <property type="entry name" value="Glyas_Fos-R_dOase_dom"/>
</dbReference>
<accession>A0A3A4A877</accession>
<evidence type="ECO:0000313" key="7">
    <source>
        <dbReference type="EMBL" id="RJL21270.1"/>
    </source>
</evidence>
<feature type="domain" description="VOC" evidence="6">
    <location>
        <begin position="14"/>
        <end position="137"/>
    </location>
</feature>
<protein>
    <submittedName>
        <fullName evidence="7">4-hydroxyphenylpyruvate dioxygenase</fullName>
        <ecNumber evidence="7">1.13.11.27</ecNumber>
    </submittedName>
</protein>
<dbReference type="Proteomes" id="UP000265768">
    <property type="component" value="Unassembled WGS sequence"/>
</dbReference>
<evidence type="ECO:0000256" key="3">
    <source>
        <dbReference type="ARBA" id="ARBA00022737"/>
    </source>
</evidence>
<gene>
    <name evidence="7" type="primary">hppD</name>
    <name evidence="7" type="ORF">D5H75_38005</name>
</gene>
<dbReference type="CDD" id="cd07250">
    <property type="entry name" value="HPPD_C_like"/>
    <property type="match status" value="1"/>
</dbReference>
<sequence>MTESGGVSPFAGLTLDHVGFAVSDARQAARAFVNGYGLTPYARSPRHRSARAIAVGAGDIRMVFRQSLRSGSAPASYVRAHGDGVCDIALRARDAEQAVREAERRGAVVLSPPARAEGVVTAAILGFGDVRHTFIERAAGVDERALPGLTPVAAAPAAGPDPGLRAVDHFAVCLEPGRLEATTDFYRRVLDFDVVFEERIVVGRQAMDSKVVQSPGGGLTLTLIEPDISREPGQIDSFLRGHGGAGVQHIALATDDIVTAVRAMTRRGVDFLDAPDSYYTLLAGRLEPVRHTVAELRETNVLVDQDHDGQLFQLFTRSVHPRKTLFMEVIERMGARTFGSGNIRALYEAVELQRAKDAA</sequence>
<dbReference type="PANTHER" id="PTHR11959">
    <property type="entry name" value="4-HYDROXYPHENYLPYRUVATE DIOXYGENASE"/>
    <property type="match status" value="1"/>
</dbReference>
<evidence type="ECO:0000256" key="2">
    <source>
        <dbReference type="ARBA" id="ARBA00022723"/>
    </source>
</evidence>
<feature type="binding site" evidence="5">
    <location>
        <position position="328"/>
    </location>
    <ligand>
        <name>Fe cation</name>
        <dbReference type="ChEBI" id="CHEBI:24875"/>
    </ligand>
</feature>
<reference evidence="7 8" key="1">
    <citation type="submission" date="2018-09" db="EMBL/GenBank/DDBJ databases">
        <title>YIM 75507 draft genome.</title>
        <authorList>
            <person name="Tang S."/>
            <person name="Feng Y."/>
        </authorList>
    </citation>
    <scope>NUCLEOTIDE SEQUENCE [LARGE SCALE GENOMIC DNA]</scope>
    <source>
        <strain evidence="7 8">YIM 75507</strain>
    </source>
</reference>
<dbReference type="RefSeq" id="WP_119931480.1">
    <property type="nucleotide sequence ID" value="NZ_QZEY01000026.1"/>
</dbReference>
<keyword evidence="7" id="KW-0670">Pyruvate</keyword>
<dbReference type="InterPro" id="IPR041736">
    <property type="entry name" value="4OHPhenylPyrv_dOase_N"/>
</dbReference>
<keyword evidence="7" id="KW-0223">Dioxygenase</keyword>
<comment type="cofactor">
    <cofactor evidence="5">
        <name>Fe cation</name>
        <dbReference type="ChEBI" id="CHEBI:24875"/>
    </cofactor>
    <text evidence="5">Binds 1 Fe cation per subunit.</text>
</comment>
<dbReference type="SUPFAM" id="SSF54593">
    <property type="entry name" value="Glyoxalase/Bleomycin resistance protein/Dihydroxybiphenyl dioxygenase"/>
    <property type="match status" value="1"/>
</dbReference>
<dbReference type="InterPro" id="IPR005956">
    <property type="entry name" value="4OHPhenylPyrv_dOase"/>
</dbReference>
<dbReference type="InterPro" id="IPR029068">
    <property type="entry name" value="Glyas_Bleomycin-R_OHBP_Dase"/>
</dbReference>
<dbReference type="GO" id="GO:0006572">
    <property type="term" value="P:L-tyrosine catabolic process"/>
    <property type="evidence" value="ECO:0007669"/>
    <property type="project" value="TreeGrafter"/>
</dbReference>
<feature type="domain" description="VOC" evidence="6">
    <location>
        <begin position="166"/>
        <end position="317"/>
    </location>
</feature>
<proteinExistence type="inferred from homology"/>
<name>A0A3A4A877_9ACTN</name>
<dbReference type="PIRSF" id="PIRSF009283">
    <property type="entry name" value="HPP_dOase"/>
    <property type="match status" value="1"/>
</dbReference>
<dbReference type="InterPro" id="IPR041735">
    <property type="entry name" value="4OHPhenylPyrv_dOase_C"/>
</dbReference>
<dbReference type="Pfam" id="PF14696">
    <property type="entry name" value="Glyoxalase_5"/>
    <property type="match status" value="1"/>
</dbReference>
<evidence type="ECO:0000256" key="5">
    <source>
        <dbReference type="PIRSR" id="PIRSR009283-1"/>
    </source>
</evidence>
<keyword evidence="4 5" id="KW-0408">Iron</keyword>
<keyword evidence="3" id="KW-0677">Repeat</keyword>
<evidence type="ECO:0000256" key="4">
    <source>
        <dbReference type="ARBA" id="ARBA00023004"/>
    </source>
</evidence>
<organism evidence="7 8">
    <name type="scientific">Bailinhaonella thermotolerans</name>
    <dbReference type="NCBI Taxonomy" id="1070861"/>
    <lineage>
        <taxon>Bacteria</taxon>
        <taxon>Bacillati</taxon>
        <taxon>Actinomycetota</taxon>
        <taxon>Actinomycetes</taxon>
        <taxon>Streptosporangiales</taxon>
        <taxon>Streptosporangiaceae</taxon>
        <taxon>Bailinhaonella</taxon>
    </lineage>
</organism>
<keyword evidence="8" id="KW-1185">Reference proteome</keyword>
<dbReference type="NCBIfam" id="TIGR01263">
    <property type="entry name" value="4HPPD"/>
    <property type="match status" value="1"/>
</dbReference>
<evidence type="ECO:0000259" key="6">
    <source>
        <dbReference type="PROSITE" id="PS51819"/>
    </source>
</evidence>
<evidence type="ECO:0000256" key="1">
    <source>
        <dbReference type="ARBA" id="ARBA00005877"/>
    </source>
</evidence>
<dbReference type="PANTHER" id="PTHR11959:SF1">
    <property type="entry name" value="4-HYDROXYPHENYLPYRUVATE DIOXYGENASE"/>
    <property type="match status" value="1"/>
</dbReference>
<feature type="binding site" evidence="5">
    <location>
        <position position="249"/>
    </location>
    <ligand>
        <name>Fe cation</name>
        <dbReference type="ChEBI" id="CHEBI:24875"/>
    </ligand>
</feature>
<dbReference type="GO" id="GO:0003868">
    <property type="term" value="F:4-hydroxyphenylpyruvate dioxygenase activity"/>
    <property type="evidence" value="ECO:0007669"/>
    <property type="project" value="UniProtKB-EC"/>
</dbReference>
<feature type="binding site" evidence="5">
    <location>
        <position position="169"/>
    </location>
    <ligand>
        <name>Fe cation</name>
        <dbReference type="ChEBI" id="CHEBI:24875"/>
    </ligand>
</feature>
<dbReference type="Gene3D" id="3.10.180.10">
    <property type="entry name" value="2,3-Dihydroxybiphenyl 1,2-Dioxygenase, domain 1"/>
    <property type="match status" value="2"/>
</dbReference>
<keyword evidence="7" id="KW-0560">Oxidoreductase</keyword>